<evidence type="ECO:0000313" key="3">
    <source>
        <dbReference type="Proteomes" id="UP001161017"/>
    </source>
</evidence>
<accession>A0AA43QF76</accession>
<dbReference type="Proteomes" id="UP001161017">
    <property type="component" value="Unassembled WGS sequence"/>
</dbReference>
<dbReference type="EMBL" id="JAPUFD010000001">
    <property type="protein sequence ID" value="MDI1485458.1"/>
    <property type="molecule type" value="Genomic_DNA"/>
</dbReference>
<feature type="compositionally biased region" description="Low complexity" evidence="1">
    <location>
        <begin position="208"/>
        <end position="217"/>
    </location>
</feature>
<evidence type="ECO:0000313" key="2">
    <source>
        <dbReference type="EMBL" id="MDI1485458.1"/>
    </source>
</evidence>
<proteinExistence type="predicted"/>
<comment type="caution">
    <text evidence="2">The sequence shown here is derived from an EMBL/GenBank/DDBJ whole genome shotgun (WGS) entry which is preliminary data.</text>
</comment>
<feature type="region of interest" description="Disordered" evidence="1">
    <location>
        <begin position="37"/>
        <end position="89"/>
    </location>
</feature>
<reference evidence="2" key="1">
    <citation type="journal article" date="2023" name="Genome Biol. Evol.">
        <title>First Whole Genome Sequence and Flow Cytometry Genome Size Data for the Lichen-Forming Fungus Ramalina farinacea (Ascomycota).</title>
        <authorList>
            <person name="Llewellyn T."/>
            <person name="Mian S."/>
            <person name="Hill R."/>
            <person name="Leitch I.J."/>
            <person name="Gaya E."/>
        </authorList>
    </citation>
    <scope>NUCLEOTIDE SEQUENCE</scope>
    <source>
        <strain evidence="2">LIQ254RAFAR</strain>
    </source>
</reference>
<keyword evidence="3" id="KW-1185">Reference proteome</keyword>
<gene>
    <name evidence="2" type="ORF">OHK93_000596</name>
</gene>
<organism evidence="2 3">
    <name type="scientific">Ramalina farinacea</name>
    <dbReference type="NCBI Taxonomy" id="258253"/>
    <lineage>
        <taxon>Eukaryota</taxon>
        <taxon>Fungi</taxon>
        <taxon>Dikarya</taxon>
        <taxon>Ascomycota</taxon>
        <taxon>Pezizomycotina</taxon>
        <taxon>Lecanoromycetes</taxon>
        <taxon>OSLEUM clade</taxon>
        <taxon>Lecanoromycetidae</taxon>
        <taxon>Lecanorales</taxon>
        <taxon>Lecanorineae</taxon>
        <taxon>Ramalinaceae</taxon>
        <taxon>Ramalina</taxon>
    </lineage>
</organism>
<feature type="region of interest" description="Disordered" evidence="1">
    <location>
        <begin position="131"/>
        <end position="228"/>
    </location>
</feature>
<name>A0AA43QF76_9LECA</name>
<evidence type="ECO:0000256" key="1">
    <source>
        <dbReference type="SAM" id="MobiDB-lite"/>
    </source>
</evidence>
<feature type="compositionally biased region" description="Polar residues" evidence="1">
    <location>
        <begin position="218"/>
        <end position="228"/>
    </location>
</feature>
<sequence>MVIFASITTTLAFSTLLLRALILYAELGAALVQDQFAPHTPSKGNAKSLRRSRSSHEAYGMKRKGRRSSAASGSSNGGPITPKAPDSSGLAIFSQGLERDFEGIGGWRPAGHDDEEMLWTNMNSRLELPTLAENRQRNHRRSNTSSSLTSLALASTSPTESRARTHSRSHLTRPSSPEEFFRNRPPSKSTTALDTANIGKPLLRRKLSSSSGSSPSSARTLHLTSPNG</sequence>
<feature type="compositionally biased region" description="Low complexity" evidence="1">
    <location>
        <begin position="144"/>
        <end position="157"/>
    </location>
</feature>
<dbReference type="AlphaFoldDB" id="A0AA43QF76"/>
<protein>
    <submittedName>
        <fullName evidence="2">Uncharacterized protein</fullName>
    </submittedName>
</protein>